<feature type="compositionally biased region" description="Basic and acidic residues" evidence="1">
    <location>
        <begin position="64"/>
        <end position="78"/>
    </location>
</feature>
<sequence length="117" mass="12815">MGESTSRHLEVPTFIPNVLQTFVPLSLTSALLLCFKSALPVTFLHGDLWNFRSLLIMAGGRRMDAGRRSREGPSKEPDFLPSLPDGANVEANLRGPVGLNKCASIFENVWFNSAPSE</sequence>
<name>A0A699JUA5_TANCI</name>
<protein>
    <submittedName>
        <fullName evidence="2">Uncharacterized protein</fullName>
    </submittedName>
</protein>
<dbReference type="AlphaFoldDB" id="A0A699JUA5"/>
<comment type="caution">
    <text evidence="2">The sequence shown here is derived from an EMBL/GenBank/DDBJ whole genome shotgun (WGS) entry which is preliminary data.</text>
</comment>
<evidence type="ECO:0000313" key="2">
    <source>
        <dbReference type="EMBL" id="GFA58734.1"/>
    </source>
</evidence>
<feature type="non-terminal residue" evidence="2">
    <location>
        <position position="117"/>
    </location>
</feature>
<feature type="region of interest" description="Disordered" evidence="1">
    <location>
        <begin position="64"/>
        <end position="84"/>
    </location>
</feature>
<reference evidence="2" key="1">
    <citation type="journal article" date="2019" name="Sci. Rep.">
        <title>Draft genome of Tanacetum cinerariifolium, the natural source of mosquito coil.</title>
        <authorList>
            <person name="Yamashiro T."/>
            <person name="Shiraishi A."/>
            <person name="Satake H."/>
            <person name="Nakayama K."/>
        </authorList>
    </citation>
    <scope>NUCLEOTIDE SEQUENCE</scope>
</reference>
<proteinExistence type="predicted"/>
<accession>A0A699JUA5</accession>
<evidence type="ECO:0000256" key="1">
    <source>
        <dbReference type="SAM" id="MobiDB-lite"/>
    </source>
</evidence>
<gene>
    <name evidence="2" type="ORF">Tci_630706</name>
</gene>
<organism evidence="2">
    <name type="scientific">Tanacetum cinerariifolium</name>
    <name type="common">Dalmatian daisy</name>
    <name type="synonym">Chrysanthemum cinerariifolium</name>
    <dbReference type="NCBI Taxonomy" id="118510"/>
    <lineage>
        <taxon>Eukaryota</taxon>
        <taxon>Viridiplantae</taxon>
        <taxon>Streptophyta</taxon>
        <taxon>Embryophyta</taxon>
        <taxon>Tracheophyta</taxon>
        <taxon>Spermatophyta</taxon>
        <taxon>Magnoliopsida</taxon>
        <taxon>eudicotyledons</taxon>
        <taxon>Gunneridae</taxon>
        <taxon>Pentapetalae</taxon>
        <taxon>asterids</taxon>
        <taxon>campanulids</taxon>
        <taxon>Asterales</taxon>
        <taxon>Asteraceae</taxon>
        <taxon>Asteroideae</taxon>
        <taxon>Anthemideae</taxon>
        <taxon>Anthemidinae</taxon>
        <taxon>Tanacetum</taxon>
    </lineage>
</organism>
<dbReference type="EMBL" id="BKCJ010450488">
    <property type="protein sequence ID" value="GFA58734.1"/>
    <property type="molecule type" value="Genomic_DNA"/>
</dbReference>